<comment type="caution">
    <text evidence="1">The sequence shown here is derived from an EMBL/GenBank/DDBJ whole genome shotgun (WGS) entry which is preliminary data.</text>
</comment>
<dbReference type="PANTHER" id="PTHR38846">
    <property type="entry name" value="C3H1-TYPE DOMAIN-CONTAINING PROTEIN"/>
    <property type="match status" value="1"/>
</dbReference>
<dbReference type="EMBL" id="WNWR01000203">
    <property type="protein sequence ID" value="KAE9988973.1"/>
    <property type="molecule type" value="Genomic_DNA"/>
</dbReference>
<protein>
    <submittedName>
        <fullName evidence="1">Uncharacterized protein</fullName>
    </submittedName>
</protein>
<evidence type="ECO:0000313" key="1">
    <source>
        <dbReference type="EMBL" id="KAE9988973.1"/>
    </source>
</evidence>
<proteinExistence type="predicted"/>
<evidence type="ECO:0000313" key="2">
    <source>
        <dbReference type="Proteomes" id="UP000490939"/>
    </source>
</evidence>
<reference evidence="1 2" key="1">
    <citation type="submission" date="2019-07" db="EMBL/GenBank/DDBJ databases">
        <title>Venturia inaequalis Genome Resource.</title>
        <authorList>
            <person name="Lichtner F.J."/>
        </authorList>
    </citation>
    <scope>NUCLEOTIDE SEQUENCE [LARGE SCALE GENOMIC DNA]</scope>
    <source>
        <strain evidence="1 2">DMI_063113</strain>
    </source>
</reference>
<dbReference type="AlphaFoldDB" id="A0A8H3ZAB8"/>
<keyword evidence="2" id="KW-1185">Reference proteome</keyword>
<organism evidence="1 2">
    <name type="scientific">Venturia inaequalis</name>
    <name type="common">Apple scab fungus</name>
    <dbReference type="NCBI Taxonomy" id="5025"/>
    <lineage>
        <taxon>Eukaryota</taxon>
        <taxon>Fungi</taxon>
        <taxon>Dikarya</taxon>
        <taxon>Ascomycota</taxon>
        <taxon>Pezizomycotina</taxon>
        <taxon>Dothideomycetes</taxon>
        <taxon>Pleosporomycetidae</taxon>
        <taxon>Venturiales</taxon>
        <taxon>Venturiaceae</taxon>
        <taxon>Venturia</taxon>
    </lineage>
</organism>
<name>A0A8H3ZAB8_VENIN</name>
<accession>A0A8H3ZAB8</accession>
<gene>
    <name evidence="1" type="ORF">EG327_003151</name>
</gene>
<dbReference type="PANTHER" id="PTHR38846:SF1">
    <property type="entry name" value="C3H1-TYPE DOMAIN-CONTAINING PROTEIN"/>
    <property type="match status" value="1"/>
</dbReference>
<sequence>MSSLTVNSDDFFAAFPDFEYNDDRSLKSNFQRLAKSQGWEGKEYREQMSRMMEGEFRRFYGRSTSLAGWKALSKDLGIEPAPASIDECKEELTELFVNIWDFVDWKREAEAGREDFDGHFATLDALRIYTKDTGKFYPKDEAKQDGYLWVLLRLILVNKFRYVGGFR</sequence>
<dbReference type="Proteomes" id="UP000490939">
    <property type="component" value="Unassembled WGS sequence"/>
</dbReference>